<sequence>MSDNHGKLFSQKNNERRESFTGPFHTDDTPLPEGLESLAELAKQVRQGKGVSPKFKATIEHFSKKLAMLVSVTSGEAHPDAPRSILAYHLLTNQQLDDIARHYHQVWPPLPESFEYPKMVPPWIGTESEDTTDIATKRRRIGRFIGMRGCESPVKSSFGLSVHSTEDSETRNADQDEGRGIAQRLEREWQEALLRARLEDSSGLIIPPKGPF</sequence>
<keyword evidence="3" id="KW-1185">Reference proteome</keyword>
<dbReference type="AlphaFoldDB" id="A0A0U1M941"/>
<organism evidence="2 3">
    <name type="scientific">Talaromyces islandicus</name>
    <name type="common">Penicillium islandicum</name>
    <dbReference type="NCBI Taxonomy" id="28573"/>
    <lineage>
        <taxon>Eukaryota</taxon>
        <taxon>Fungi</taxon>
        <taxon>Dikarya</taxon>
        <taxon>Ascomycota</taxon>
        <taxon>Pezizomycotina</taxon>
        <taxon>Eurotiomycetes</taxon>
        <taxon>Eurotiomycetidae</taxon>
        <taxon>Eurotiales</taxon>
        <taxon>Trichocomaceae</taxon>
        <taxon>Talaromyces</taxon>
        <taxon>Talaromyces sect. Islandici</taxon>
    </lineage>
</organism>
<dbReference type="OrthoDB" id="4156665at2759"/>
<gene>
    <name evidence="2" type="ORF">PISL3812_09144</name>
</gene>
<feature type="region of interest" description="Disordered" evidence="1">
    <location>
        <begin position="1"/>
        <end position="35"/>
    </location>
</feature>
<feature type="compositionally biased region" description="Basic and acidic residues" evidence="1">
    <location>
        <begin position="164"/>
        <end position="182"/>
    </location>
</feature>
<feature type="region of interest" description="Disordered" evidence="1">
    <location>
        <begin position="155"/>
        <end position="182"/>
    </location>
</feature>
<dbReference type="OMA" id="FRESPNF"/>
<name>A0A0U1M941_TALIS</name>
<reference evidence="2 3" key="1">
    <citation type="submission" date="2015-04" db="EMBL/GenBank/DDBJ databases">
        <authorList>
            <person name="Syromyatnikov M.Y."/>
            <person name="Popov V.N."/>
        </authorList>
    </citation>
    <scope>NUCLEOTIDE SEQUENCE [LARGE SCALE GENOMIC DNA]</scope>
    <source>
        <strain evidence="2">WF-38-12</strain>
    </source>
</reference>
<dbReference type="Proteomes" id="UP000054383">
    <property type="component" value="Unassembled WGS sequence"/>
</dbReference>
<accession>A0A0U1M941</accession>
<evidence type="ECO:0000256" key="1">
    <source>
        <dbReference type="SAM" id="MobiDB-lite"/>
    </source>
</evidence>
<evidence type="ECO:0000313" key="3">
    <source>
        <dbReference type="Proteomes" id="UP000054383"/>
    </source>
</evidence>
<proteinExistence type="predicted"/>
<dbReference type="EMBL" id="CVMT01000011">
    <property type="protein sequence ID" value="CRG92089.1"/>
    <property type="molecule type" value="Genomic_DNA"/>
</dbReference>
<protein>
    <submittedName>
        <fullName evidence="2">Uncharacterized protein</fullName>
    </submittedName>
</protein>
<evidence type="ECO:0000313" key="2">
    <source>
        <dbReference type="EMBL" id="CRG92089.1"/>
    </source>
</evidence>